<accession>A0A1H7P495</accession>
<evidence type="ECO:0000256" key="1">
    <source>
        <dbReference type="ARBA" id="ARBA00022448"/>
    </source>
</evidence>
<feature type="binding site" description="covalent" evidence="6">
    <location>
        <position position="56"/>
    </location>
    <ligand>
        <name>heme c</name>
        <dbReference type="ChEBI" id="CHEBI:61717"/>
    </ligand>
</feature>
<dbReference type="GO" id="GO:0009055">
    <property type="term" value="F:electron transfer activity"/>
    <property type="evidence" value="ECO:0007669"/>
    <property type="project" value="InterPro"/>
</dbReference>
<evidence type="ECO:0000256" key="6">
    <source>
        <dbReference type="PIRSR" id="PIRSR602324-1"/>
    </source>
</evidence>
<dbReference type="EMBL" id="FOAJ01000006">
    <property type="protein sequence ID" value="SEL30611.1"/>
    <property type="molecule type" value="Genomic_DNA"/>
</dbReference>
<dbReference type="SUPFAM" id="SSF46626">
    <property type="entry name" value="Cytochrome c"/>
    <property type="match status" value="1"/>
</dbReference>
<dbReference type="PROSITE" id="PS51007">
    <property type="entry name" value="CYTC"/>
    <property type="match status" value="1"/>
</dbReference>
<feature type="signal peptide" evidence="7">
    <location>
        <begin position="1"/>
        <end position="38"/>
    </location>
</feature>
<organism evidence="9 10">
    <name type="scientific">Paraburkholderia caballeronis</name>
    <dbReference type="NCBI Taxonomy" id="416943"/>
    <lineage>
        <taxon>Bacteria</taxon>
        <taxon>Pseudomonadati</taxon>
        <taxon>Pseudomonadota</taxon>
        <taxon>Betaproteobacteria</taxon>
        <taxon>Burkholderiales</taxon>
        <taxon>Burkholderiaceae</taxon>
        <taxon>Paraburkholderia</taxon>
    </lineage>
</organism>
<protein>
    <submittedName>
        <fullName evidence="9">Cytochrome c551/c552</fullName>
    </submittedName>
</protein>
<dbReference type="AlphaFoldDB" id="A0A1H7P495"/>
<dbReference type="STRING" id="416943.SAMN05445871_5357"/>
<evidence type="ECO:0000256" key="7">
    <source>
        <dbReference type="SAM" id="SignalP"/>
    </source>
</evidence>
<dbReference type="Gene3D" id="1.10.760.10">
    <property type="entry name" value="Cytochrome c-like domain"/>
    <property type="match status" value="1"/>
</dbReference>
<dbReference type="Proteomes" id="UP000199120">
    <property type="component" value="Unassembled WGS sequence"/>
</dbReference>
<sequence>MTLPDLRFRDRTVKNTARVLSLLAAAGCGAAIALPAAAQSREPTALVDQQHCMFCHTSDAPFLAPSFRQIAERYRGKPEAAAMLEQKLRVGGRAHWGDIAMPLPAERGGPLTADDAHVLVQWVLSQ</sequence>
<dbReference type="GO" id="GO:0020037">
    <property type="term" value="F:heme binding"/>
    <property type="evidence" value="ECO:0007669"/>
    <property type="project" value="InterPro"/>
</dbReference>
<evidence type="ECO:0000256" key="4">
    <source>
        <dbReference type="ARBA" id="ARBA00022982"/>
    </source>
</evidence>
<evidence type="ECO:0000259" key="8">
    <source>
        <dbReference type="PROSITE" id="PS51007"/>
    </source>
</evidence>
<keyword evidence="10" id="KW-1185">Reference proteome</keyword>
<evidence type="ECO:0000313" key="9">
    <source>
        <dbReference type="EMBL" id="SEL30611.1"/>
    </source>
</evidence>
<dbReference type="InterPro" id="IPR009056">
    <property type="entry name" value="Cyt_c-like_dom"/>
</dbReference>
<dbReference type="GO" id="GO:0005506">
    <property type="term" value="F:iron ion binding"/>
    <property type="evidence" value="ECO:0007669"/>
    <property type="project" value="InterPro"/>
</dbReference>
<name>A0A1H7P495_9BURK</name>
<reference evidence="10" key="1">
    <citation type="submission" date="2016-10" db="EMBL/GenBank/DDBJ databases">
        <authorList>
            <person name="Varghese N."/>
            <person name="Submissions S."/>
        </authorList>
    </citation>
    <scope>NUCLEOTIDE SEQUENCE [LARGE SCALE GENOMIC DNA]</scope>
    <source>
        <strain evidence="10">LMG 26416</strain>
    </source>
</reference>
<gene>
    <name evidence="9" type="ORF">SAMN05192542_106225</name>
</gene>
<keyword evidence="1" id="KW-0813">Transport</keyword>
<feature type="domain" description="Cytochrome c" evidence="8">
    <location>
        <begin position="24"/>
        <end position="126"/>
    </location>
</feature>
<keyword evidence="7" id="KW-0732">Signal</keyword>
<dbReference type="PRINTS" id="PR00606">
    <property type="entry name" value="CYTCHROMECID"/>
</dbReference>
<comment type="PTM">
    <text evidence="6">Binds 1 heme c group covalently per subunit.</text>
</comment>
<keyword evidence="3 6" id="KW-0479">Metal-binding</keyword>
<evidence type="ECO:0000256" key="5">
    <source>
        <dbReference type="ARBA" id="ARBA00023004"/>
    </source>
</evidence>
<feature type="binding site" description="covalent" evidence="6">
    <location>
        <position position="101"/>
    </location>
    <ligand>
        <name>heme c</name>
        <dbReference type="ChEBI" id="CHEBI:61717"/>
    </ligand>
</feature>
<dbReference type="InterPro" id="IPR036909">
    <property type="entry name" value="Cyt_c-like_dom_sf"/>
</dbReference>
<dbReference type="InterPro" id="IPR002324">
    <property type="entry name" value="Cyt_c_ID"/>
</dbReference>
<keyword evidence="2 6" id="KW-0349">Heme</keyword>
<keyword evidence="4" id="KW-0249">Electron transport</keyword>
<feature type="chain" id="PRO_5030029136" evidence="7">
    <location>
        <begin position="39"/>
        <end position="126"/>
    </location>
</feature>
<evidence type="ECO:0000256" key="2">
    <source>
        <dbReference type="ARBA" id="ARBA00022617"/>
    </source>
</evidence>
<proteinExistence type="predicted"/>
<evidence type="ECO:0000313" key="10">
    <source>
        <dbReference type="Proteomes" id="UP000199120"/>
    </source>
</evidence>
<evidence type="ECO:0000256" key="3">
    <source>
        <dbReference type="ARBA" id="ARBA00022723"/>
    </source>
</evidence>
<keyword evidence="5 6" id="KW-0408">Iron</keyword>
<feature type="binding site" description="covalent" evidence="6">
    <location>
        <position position="52"/>
    </location>
    <ligand>
        <name>heme c</name>
        <dbReference type="ChEBI" id="CHEBI:61717"/>
    </ligand>
</feature>